<dbReference type="Gene3D" id="1.25.40.10">
    <property type="entry name" value="Tetratricopeptide repeat domain"/>
    <property type="match status" value="1"/>
</dbReference>
<accession>A0A9Q0SI57</accession>
<proteinExistence type="inferred from homology"/>
<dbReference type="InterPro" id="IPR011990">
    <property type="entry name" value="TPR-like_helical_dom_sf"/>
</dbReference>
<comment type="caution">
    <text evidence="3">The sequence shown here is derived from an EMBL/GenBank/DDBJ whole genome shotgun (WGS) entry which is preliminary data.</text>
</comment>
<gene>
    <name evidence="3" type="ORF">OIU85_008473</name>
</gene>
<evidence type="ECO:0000256" key="2">
    <source>
        <dbReference type="ARBA" id="ARBA00022737"/>
    </source>
</evidence>
<reference evidence="3" key="1">
    <citation type="submission" date="2022-11" db="EMBL/GenBank/DDBJ databases">
        <authorList>
            <person name="Hyden B.L."/>
            <person name="Feng K."/>
            <person name="Yates T."/>
            <person name="Jawdy S."/>
            <person name="Smart L.B."/>
            <person name="Muchero W."/>
        </authorList>
    </citation>
    <scope>NUCLEOTIDE SEQUENCE</scope>
    <source>
        <tissue evidence="3">Shoot tip</tissue>
    </source>
</reference>
<dbReference type="OrthoDB" id="185373at2759"/>
<dbReference type="InterPro" id="IPR002885">
    <property type="entry name" value="PPR_rpt"/>
</dbReference>
<keyword evidence="2" id="KW-0677">Repeat</keyword>
<sequence>MMTLEENVFDEMHETWIEPDVTSFSVVLHVYSRANKSELTFDKLSLMKGKGKGICWIMAWCTLLARCLCGRIEDAEELLGEMVRNGVSPCAGTNPFFFV</sequence>
<keyword evidence="4" id="KW-1185">Reference proteome</keyword>
<dbReference type="EMBL" id="JAPFFL010000014">
    <property type="protein sequence ID" value="KAJ6677895.1"/>
    <property type="molecule type" value="Genomic_DNA"/>
</dbReference>
<dbReference type="AlphaFoldDB" id="A0A9Q0SI57"/>
<protein>
    <submittedName>
        <fullName evidence="3">PENTATRICOPEPTIDE REPEAT-CONTAINING PROTEIN</fullName>
    </submittedName>
</protein>
<dbReference type="Pfam" id="PF13812">
    <property type="entry name" value="PPR_3"/>
    <property type="match status" value="1"/>
</dbReference>
<comment type="similarity">
    <text evidence="1">Belongs to the PPR family. P subfamily.</text>
</comment>
<dbReference type="NCBIfam" id="TIGR00756">
    <property type="entry name" value="PPR"/>
    <property type="match status" value="1"/>
</dbReference>
<evidence type="ECO:0000313" key="4">
    <source>
        <dbReference type="Proteomes" id="UP001151529"/>
    </source>
</evidence>
<dbReference type="Pfam" id="PF01535">
    <property type="entry name" value="PPR"/>
    <property type="match status" value="1"/>
</dbReference>
<dbReference type="PANTHER" id="PTHR47939:SF5">
    <property type="entry name" value="PENTACOTRIPEPTIDE-REPEAT REGION OF PRORP DOMAIN-CONTAINING PROTEIN"/>
    <property type="match status" value="1"/>
</dbReference>
<organism evidence="3 4">
    <name type="scientific">Salix viminalis</name>
    <name type="common">Common osier</name>
    <name type="synonym">Basket willow</name>
    <dbReference type="NCBI Taxonomy" id="40686"/>
    <lineage>
        <taxon>Eukaryota</taxon>
        <taxon>Viridiplantae</taxon>
        <taxon>Streptophyta</taxon>
        <taxon>Embryophyta</taxon>
        <taxon>Tracheophyta</taxon>
        <taxon>Spermatophyta</taxon>
        <taxon>Magnoliopsida</taxon>
        <taxon>eudicotyledons</taxon>
        <taxon>Gunneridae</taxon>
        <taxon>Pentapetalae</taxon>
        <taxon>rosids</taxon>
        <taxon>fabids</taxon>
        <taxon>Malpighiales</taxon>
        <taxon>Salicaceae</taxon>
        <taxon>Saliceae</taxon>
        <taxon>Salix</taxon>
    </lineage>
</organism>
<evidence type="ECO:0000256" key="1">
    <source>
        <dbReference type="ARBA" id="ARBA00007626"/>
    </source>
</evidence>
<reference evidence="3" key="2">
    <citation type="journal article" date="2023" name="Int. J. Mol. Sci.">
        <title>De Novo Assembly and Annotation of 11 Diverse Shrub Willow (Salix) Genomes Reveals Novel Gene Organization in Sex-Linked Regions.</title>
        <authorList>
            <person name="Hyden B."/>
            <person name="Feng K."/>
            <person name="Yates T.B."/>
            <person name="Jawdy S."/>
            <person name="Cereghino C."/>
            <person name="Smart L.B."/>
            <person name="Muchero W."/>
        </authorList>
    </citation>
    <scope>NUCLEOTIDE SEQUENCE [LARGE SCALE GENOMIC DNA]</scope>
    <source>
        <tissue evidence="3">Shoot tip</tissue>
    </source>
</reference>
<name>A0A9Q0SI57_SALVM</name>
<dbReference type="PANTHER" id="PTHR47939">
    <property type="entry name" value="MEMBRANE-ASSOCIATED SALT-INDUCIBLE PROTEIN-LIKE"/>
    <property type="match status" value="1"/>
</dbReference>
<evidence type="ECO:0000313" key="3">
    <source>
        <dbReference type="EMBL" id="KAJ6677895.1"/>
    </source>
</evidence>
<dbReference type="InterPro" id="IPR050667">
    <property type="entry name" value="PPR-containing_protein"/>
</dbReference>
<dbReference type="Proteomes" id="UP001151529">
    <property type="component" value="Chromosome 7"/>
</dbReference>